<name>A0A812L3H3_9DINO</name>
<evidence type="ECO:0000256" key="2">
    <source>
        <dbReference type="SAM" id="SignalP"/>
    </source>
</evidence>
<sequence length="537" mass="56302">MVRTLVFLAFASAKGWWWQDFKDSLKKAGNAIADTFEEIGVAVGSAASNAIIVVENQIVAPVKAAIEDVPAEVVNVANQIGTTAVQVGQSVEDFGEVVAETAVTLEGDIRSQAEATIAQGVTLATSMANEIGNKVTSLAHNLGDDIKKLGPLVTGFAQDAWNAIEGFLSCVVNQISLCEVLIGDQCDCSAGSFVTVTTNDFTVKCVLKQASEFTRLFETQASTGLISKLKNGKLKLPGQNADKTKKASGVPLRSRAELKSSKSAAPAGSCDTTLDMAFEGAVQFEPTLEVKVATDGSTEYTISGLVRASFDAFVSAEGSCAVRAERRFPTKPKKKVICGSNFCLVLLLQMLAEVEIQGSLTGTVDAGAAVDVDILGTVTVNPNGHADAKFETPTIWHQEGFAIGASARASVRIGTGPVFTVWPMPGVPVTFNPMFHAEAKAEGTLSFQAGSSQVLDGASSQPNQLQMCGAAALNVYSDVGISAFALPVTFQGEFDTALLQTAIKDAVLAGKIRATGWPRSMRPPTPPETSWLASSLP</sequence>
<proteinExistence type="predicted"/>
<organism evidence="3 4">
    <name type="scientific">Symbiodinium natans</name>
    <dbReference type="NCBI Taxonomy" id="878477"/>
    <lineage>
        <taxon>Eukaryota</taxon>
        <taxon>Sar</taxon>
        <taxon>Alveolata</taxon>
        <taxon>Dinophyceae</taxon>
        <taxon>Suessiales</taxon>
        <taxon>Symbiodiniaceae</taxon>
        <taxon>Symbiodinium</taxon>
    </lineage>
</organism>
<dbReference type="Proteomes" id="UP000604046">
    <property type="component" value="Unassembled WGS sequence"/>
</dbReference>
<keyword evidence="4" id="KW-1185">Reference proteome</keyword>
<dbReference type="OrthoDB" id="422085at2759"/>
<evidence type="ECO:0000313" key="3">
    <source>
        <dbReference type="EMBL" id="CAE7240597.1"/>
    </source>
</evidence>
<dbReference type="AlphaFoldDB" id="A0A812L3H3"/>
<keyword evidence="2" id="KW-0732">Signal</keyword>
<feature type="signal peptide" evidence="2">
    <location>
        <begin position="1"/>
        <end position="15"/>
    </location>
</feature>
<gene>
    <name evidence="3" type="ORF">SNAT2548_LOCUS10799</name>
</gene>
<comment type="caution">
    <text evidence="3">The sequence shown here is derived from an EMBL/GenBank/DDBJ whole genome shotgun (WGS) entry which is preliminary data.</text>
</comment>
<protein>
    <submittedName>
        <fullName evidence="3">Uncharacterized protein</fullName>
    </submittedName>
</protein>
<feature type="chain" id="PRO_5032789677" evidence="2">
    <location>
        <begin position="16"/>
        <end position="537"/>
    </location>
</feature>
<dbReference type="EMBL" id="CAJNDS010000913">
    <property type="protein sequence ID" value="CAE7240597.1"/>
    <property type="molecule type" value="Genomic_DNA"/>
</dbReference>
<evidence type="ECO:0000313" key="4">
    <source>
        <dbReference type="Proteomes" id="UP000604046"/>
    </source>
</evidence>
<reference evidence="3" key="1">
    <citation type="submission" date="2021-02" db="EMBL/GenBank/DDBJ databases">
        <authorList>
            <person name="Dougan E. K."/>
            <person name="Rhodes N."/>
            <person name="Thang M."/>
            <person name="Chan C."/>
        </authorList>
    </citation>
    <scope>NUCLEOTIDE SEQUENCE</scope>
</reference>
<evidence type="ECO:0000256" key="1">
    <source>
        <dbReference type="SAM" id="MobiDB-lite"/>
    </source>
</evidence>
<accession>A0A812L3H3</accession>
<feature type="region of interest" description="Disordered" evidence="1">
    <location>
        <begin position="517"/>
        <end position="537"/>
    </location>
</feature>